<dbReference type="PANTHER" id="PTHR24126:SF14">
    <property type="entry name" value="ANK_REP_REGION DOMAIN-CONTAINING PROTEIN"/>
    <property type="match status" value="1"/>
</dbReference>
<evidence type="ECO:0000256" key="1">
    <source>
        <dbReference type="ARBA" id="ARBA00022737"/>
    </source>
</evidence>
<proteinExistence type="predicted"/>
<dbReference type="Gene3D" id="1.25.40.20">
    <property type="entry name" value="Ankyrin repeat-containing domain"/>
    <property type="match status" value="1"/>
</dbReference>
<dbReference type="InterPro" id="IPR036770">
    <property type="entry name" value="Ankyrin_rpt-contain_sf"/>
</dbReference>
<dbReference type="InterPro" id="IPR002110">
    <property type="entry name" value="Ankyrin_rpt"/>
</dbReference>
<accession>A0AA36NI83</accession>
<dbReference type="SUPFAM" id="SSF48403">
    <property type="entry name" value="Ankyrin repeat"/>
    <property type="match status" value="1"/>
</dbReference>
<evidence type="ECO:0000313" key="3">
    <source>
        <dbReference type="EMBL" id="CAJ1407824.1"/>
    </source>
</evidence>
<dbReference type="AlphaFoldDB" id="A0AA36NI83"/>
<keyword evidence="2" id="KW-0040">ANK repeat</keyword>
<dbReference type="EMBL" id="CAUJNA010003693">
    <property type="protein sequence ID" value="CAJ1407824.1"/>
    <property type="molecule type" value="Genomic_DNA"/>
</dbReference>
<evidence type="ECO:0000313" key="4">
    <source>
        <dbReference type="Proteomes" id="UP001178507"/>
    </source>
</evidence>
<sequence>MEHTVKIDGQPNGVARQACSPVRVIPHVHTLIGRYIPKNYRHQQFIESIRSGEYLGSDWPYNFLGGTFWKERRYNASFNPVPPDMSVLPGIMFFPRVNVWAVEWWEQALHNGAWMVLDFDTLECDLSAYFDKDHFPELVLSPHELFLEENYLPLLRPTDEFAAKVTYEHQAALADGAFQDRTKCHAPERVADVSKKFDPKDAFRLVVATKKEELPAQLCELMVTLKVDVSEHDVKENAGRWAGREQTEKTKSKEQLQLDGDLLEYAFDGDLEAIQKLLEKSADPMAKAMMGALPCTAPAFKGIRLSLSCCWNAADRHGERPFDMASNDETRAVLEAWDVSKTDTLKEARAAAVDAEDEKNVRNDEERLQLERRKLTGKLCELAEQGDKDALKIELLDIPRDKAASYRDDRGNNVLHVATMHGKQDVVSLLVEEFGFPVNAQDAKGWTPIAIAAFHGYKKVCQVLMTRKADPLIENAYRKDAFAVAKDDEIRDVLKGSNPGALIRLLNYSSILFIPWRSPLMMT</sequence>
<name>A0AA36NI83_9DINO</name>
<dbReference type="Pfam" id="PF12796">
    <property type="entry name" value="Ank_2"/>
    <property type="match status" value="1"/>
</dbReference>
<comment type="caution">
    <text evidence="3">The sequence shown here is derived from an EMBL/GenBank/DDBJ whole genome shotgun (WGS) entry which is preliminary data.</text>
</comment>
<evidence type="ECO:0000256" key="2">
    <source>
        <dbReference type="ARBA" id="ARBA00023043"/>
    </source>
</evidence>
<dbReference type="Proteomes" id="UP001178507">
    <property type="component" value="Unassembled WGS sequence"/>
</dbReference>
<reference evidence="3" key="1">
    <citation type="submission" date="2023-08" db="EMBL/GenBank/DDBJ databases">
        <authorList>
            <person name="Chen Y."/>
            <person name="Shah S."/>
            <person name="Dougan E. K."/>
            <person name="Thang M."/>
            <person name="Chan C."/>
        </authorList>
    </citation>
    <scope>NUCLEOTIDE SEQUENCE</scope>
</reference>
<organism evidence="3 4">
    <name type="scientific">Effrenium voratum</name>
    <dbReference type="NCBI Taxonomy" id="2562239"/>
    <lineage>
        <taxon>Eukaryota</taxon>
        <taxon>Sar</taxon>
        <taxon>Alveolata</taxon>
        <taxon>Dinophyceae</taxon>
        <taxon>Suessiales</taxon>
        <taxon>Symbiodiniaceae</taxon>
        <taxon>Effrenium</taxon>
    </lineage>
</organism>
<dbReference type="PANTHER" id="PTHR24126">
    <property type="entry name" value="ANKYRIN REPEAT, PH AND SEC7 DOMAIN CONTAINING PROTEIN SECG-RELATED"/>
    <property type="match status" value="1"/>
</dbReference>
<protein>
    <submittedName>
        <fullName evidence="3">Uncharacterized protein</fullName>
    </submittedName>
</protein>
<keyword evidence="1" id="KW-0677">Repeat</keyword>
<keyword evidence="4" id="KW-1185">Reference proteome</keyword>
<gene>
    <name evidence="3" type="ORF">EVOR1521_LOCUS29433</name>
</gene>
<dbReference type="SMART" id="SM00248">
    <property type="entry name" value="ANK"/>
    <property type="match status" value="3"/>
</dbReference>